<proteinExistence type="predicted"/>
<keyword evidence="2" id="KW-1185">Reference proteome</keyword>
<dbReference type="Proteomes" id="UP001211907">
    <property type="component" value="Unassembled WGS sequence"/>
</dbReference>
<evidence type="ECO:0000313" key="1">
    <source>
        <dbReference type="EMBL" id="KAJ3093288.1"/>
    </source>
</evidence>
<gene>
    <name evidence="1" type="ORF">HK100_006707</name>
</gene>
<reference evidence="1" key="1">
    <citation type="submission" date="2020-05" db="EMBL/GenBank/DDBJ databases">
        <title>Phylogenomic resolution of chytrid fungi.</title>
        <authorList>
            <person name="Stajich J.E."/>
            <person name="Amses K."/>
            <person name="Simmons R."/>
            <person name="Seto K."/>
            <person name="Myers J."/>
            <person name="Bonds A."/>
            <person name="Quandt C.A."/>
            <person name="Barry K."/>
            <person name="Liu P."/>
            <person name="Grigoriev I."/>
            <person name="Longcore J.E."/>
            <person name="James T.Y."/>
        </authorList>
    </citation>
    <scope>NUCLEOTIDE SEQUENCE</scope>
    <source>
        <strain evidence="1">JEL0513</strain>
    </source>
</reference>
<dbReference type="EMBL" id="JADGJH010003119">
    <property type="protein sequence ID" value="KAJ3093288.1"/>
    <property type="molecule type" value="Genomic_DNA"/>
</dbReference>
<sequence>MALQMLSFSNHLIYAYVNVIWVRTIEKVLADFVTDKDRNTHHHMISKPASIKFIVTLAPYYGLDSEVVDVSWGNAKTSVILRKRVRNGWCGIPNVALSSIAQHYRALASVAEANGGIPVTGAYNAIIAGNTGSVGDIPHDSDNSEGQNLADFNPPSASTEVPLSLPPVSSVKIAVNGYQITNLSRALEDRDLVDLLEPILKLPVSITWLEISDTRNDCVIQLVETENMSQVEYILVNSSNKVFNLLVMDGLAEDVELCWMTHKQVITATAEIHTKKPAKSFKRPAQTKKDSIGHESKFSALKYDFPDE</sequence>
<accession>A0AAD5SVS2</accession>
<name>A0AAD5SVS2_9FUNG</name>
<organism evidence="1 2">
    <name type="scientific">Physocladia obscura</name>
    <dbReference type="NCBI Taxonomy" id="109957"/>
    <lineage>
        <taxon>Eukaryota</taxon>
        <taxon>Fungi</taxon>
        <taxon>Fungi incertae sedis</taxon>
        <taxon>Chytridiomycota</taxon>
        <taxon>Chytridiomycota incertae sedis</taxon>
        <taxon>Chytridiomycetes</taxon>
        <taxon>Chytridiales</taxon>
        <taxon>Chytriomycetaceae</taxon>
        <taxon>Physocladia</taxon>
    </lineage>
</organism>
<dbReference type="AlphaFoldDB" id="A0AAD5SVS2"/>
<evidence type="ECO:0000313" key="2">
    <source>
        <dbReference type="Proteomes" id="UP001211907"/>
    </source>
</evidence>
<comment type="caution">
    <text evidence="1">The sequence shown here is derived from an EMBL/GenBank/DDBJ whole genome shotgun (WGS) entry which is preliminary data.</text>
</comment>
<protein>
    <submittedName>
        <fullName evidence="1">Uncharacterized protein</fullName>
    </submittedName>
</protein>